<evidence type="ECO:0000313" key="3">
    <source>
        <dbReference type="Proteomes" id="UP000492821"/>
    </source>
</evidence>
<reference evidence="3" key="1">
    <citation type="journal article" date="2013" name="Genetics">
        <title>The draft genome and transcriptome of Panagrellus redivivus are shaped by the harsh demands of a free-living lifestyle.</title>
        <authorList>
            <person name="Srinivasan J."/>
            <person name="Dillman A.R."/>
            <person name="Macchietto M.G."/>
            <person name="Heikkinen L."/>
            <person name="Lakso M."/>
            <person name="Fracchia K.M."/>
            <person name="Antoshechkin I."/>
            <person name="Mortazavi A."/>
            <person name="Wong G."/>
            <person name="Sternberg P.W."/>
        </authorList>
    </citation>
    <scope>NUCLEOTIDE SEQUENCE [LARGE SCALE GENOMIC DNA]</scope>
    <source>
        <strain evidence="3">MT8872</strain>
    </source>
</reference>
<keyword evidence="2" id="KW-1133">Transmembrane helix</keyword>
<evidence type="ECO:0000256" key="2">
    <source>
        <dbReference type="SAM" id="Phobius"/>
    </source>
</evidence>
<feature type="region of interest" description="Disordered" evidence="1">
    <location>
        <begin position="44"/>
        <end position="85"/>
    </location>
</feature>
<keyword evidence="2" id="KW-0472">Membrane</keyword>
<accession>A0A7E4UPX1</accession>
<reference evidence="4" key="2">
    <citation type="submission" date="2020-10" db="UniProtKB">
        <authorList>
            <consortium name="WormBaseParasite"/>
        </authorList>
    </citation>
    <scope>IDENTIFICATION</scope>
</reference>
<keyword evidence="2" id="KW-0812">Transmembrane</keyword>
<sequence>MLEGGAWFWALGSGVALGATGGLRWWHPSSPTCCWWQKCVSRKASAPHRLARQRPLPAPRTSRDADDGGLGRLHSRFHEPETTLN</sequence>
<protein>
    <submittedName>
        <fullName evidence="4">Secreted protein</fullName>
    </submittedName>
</protein>
<proteinExistence type="predicted"/>
<name>A0A7E4UPX1_PANRE</name>
<evidence type="ECO:0000256" key="1">
    <source>
        <dbReference type="SAM" id="MobiDB-lite"/>
    </source>
</evidence>
<feature type="compositionally biased region" description="Basic and acidic residues" evidence="1">
    <location>
        <begin position="76"/>
        <end position="85"/>
    </location>
</feature>
<dbReference type="AlphaFoldDB" id="A0A7E4UPX1"/>
<keyword evidence="3" id="KW-1185">Reference proteome</keyword>
<feature type="transmembrane region" description="Helical" evidence="2">
    <location>
        <begin position="6"/>
        <end position="26"/>
    </location>
</feature>
<organism evidence="3 4">
    <name type="scientific">Panagrellus redivivus</name>
    <name type="common">Microworm</name>
    <dbReference type="NCBI Taxonomy" id="6233"/>
    <lineage>
        <taxon>Eukaryota</taxon>
        <taxon>Metazoa</taxon>
        <taxon>Ecdysozoa</taxon>
        <taxon>Nematoda</taxon>
        <taxon>Chromadorea</taxon>
        <taxon>Rhabditida</taxon>
        <taxon>Tylenchina</taxon>
        <taxon>Panagrolaimomorpha</taxon>
        <taxon>Panagrolaimoidea</taxon>
        <taxon>Panagrolaimidae</taxon>
        <taxon>Panagrellus</taxon>
    </lineage>
</organism>
<dbReference type="Proteomes" id="UP000492821">
    <property type="component" value="Unassembled WGS sequence"/>
</dbReference>
<dbReference type="WBParaSite" id="Pan_g11054.t1">
    <property type="protein sequence ID" value="Pan_g11054.t1"/>
    <property type="gene ID" value="Pan_g11054"/>
</dbReference>
<evidence type="ECO:0000313" key="4">
    <source>
        <dbReference type="WBParaSite" id="Pan_g11054.t1"/>
    </source>
</evidence>